<proteinExistence type="predicted"/>
<keyword evidence="4" id="KW-0456">Lyase</keyword>
<keyword evidence="3" id="KW-0732">Signal</keyword>
<feature type="compositionally biased region" description="Basic and acidic residues" evidence="2">
    <location>
        <begin position="620"/>
        <end position="629"/>
    </location>
</feature>
<dbReference type="PANTHER" id="PTHR24104:SF25">
    <property type="entry name" value="PROTEIN LIN-41"/>
    <property type="match status" value="1"/>
</dbReference>
<dbReference type="InterPro" id="IPR050952">
    <property type="entry name" value="TRIM-NHL_E3_ligases"/>
</dbReference>
<feature type="compositionally biased region" description="Basic residues" evidence="2">
    <location>
        <begin position="609"/>
        <end position="619"/>
    </location>
</feature>
<evidence type="ECO:0000313" key="4">
    <source>
        <dbReference type="EMBL" id="MBB5319375.1"/>
    </source>
</evidence>
<dbReference type="EMBL" id="JACHDY010000008">
    <property type="protein sequence ID" value="MBB5319375.1"/>
    <property type="molecule type" value="Genomic_DNA"/>
</dbReference>
<feature type="region of interest" description="Disordered" evidence="2">
    <location>
        <begin position="600"/>
        <end position="629"/>
    </location>
</feature>
<evidence type="ECO:0000256" key="3">
    <source>
        <dbReference type="SAM" id="SignalP"/>
    </source>
</evidence>
<dbReference type="InterPro" id="IPR011042">
    <property type="entry name" value="6-blade_b-propeller_TolB-like"/>
</dbReference>
<dbReference type="GO" id="GO:0016829">
    <property type="term" value="F:lyase activity"/>
    <property type="evidence" value="ECO:0007669"/>
    <property type="project" value="UniProtKB-KW"/>
</dbReference>
<dbReference type="Proteomes" id="UP000568106">
    <property type="component" value="Unassembled WGS sequence"/>
</dbReference>
<dbReference type="SUPFAM" id="SSF101898">
    <property type="entry name" value="NHL repeat"/>
    <property type="match status" value="2"/>
</dbReference>
<protein>
    <submittedName>
        <fullName evidence="4">Streptogramin lyase</fullName>
    </submittedName>
</protein>
<gene>
    <name evidence="4" type="ORF">HDF09_004083</name>
</gene>
<reference evidence="4" key="1">
    <citation type="submission" date="2020-08" db="EMBL/GenBank/DDBJ databases">
        <title>Genomic Encyclopedia of Type Strains, Phase IV (KMG-V): Genome sequencing to study the core and pangenomes of soil and plant-associated prokaryotes.</title>
        <authorList>
            <person name="Whitman W."/>
        </authorList>
    </citation>
    <scope>NUCLEOTIDE SEQUENCE [LARGE SCALE GENOMIC DNA]</scope>
    <source>
        <strain evidence="4">M8UP27</strain>
    </source>
</reference>
<organism evidence="4 5">
    <name type="scientific">Tunturiibacter empetritectus</name>
    <dbReference type="NCBI Taxonomy" id="3069691"/>
    <lineage>
        <taxon>Bacteria</taxon>
        <taxon>Pseudomonadati</taxon>
        <taxon>Acidobacteriota</taxon>
        <taxon>Terriglobia</taxon>
        <taxon>Terriglobales</taxon>
        <taxon>Acidobacteriaceae</taxon>
        <taxon>Tunturiibacter</taxon>
    </lineage>
</organism>
<keyword evidence="5" id="KW-1185">Reference proteome</keyword>
<evidence type="ECO:0000313" key="5">
    <source>
        <dbReference type="Proteomes" id="UP000568106"/>
    </source>
</evidence>
<dbReference type="GO" id="GO:0008270">
    <property type="term" value="F:zinc ion binding"/>
    <property type="evidence" value="ECO:0007669"/>
    <property type="project" value="UniProtKB-KW"/>
</dbReference>
<dbReference type="Gene3D" id="2.120.10.30">
    <property type="entry name" value="TolB, C-terminal domain"/>
    <property type="match status" value="2"/>
</dbReference>
<comment type="caution">
    <text evidence="4">The sequence shown here is derived from an EMBL/GenBank/DDBJ whole genome shotgun (WGS) entry which is preliminary data.</text>
</comment>
<keyword evidence="1" id="KW-0677">Repeat</keyword>
<name>A0A7W8MTZ5_9BACT</name>
<dbReference type="InterPro" id="IPR001258">
    <property type="entry name" value="NHL_repeat"/>
</dbReference>
<dbReference type="PANTHER" id="PTHR24104">
    <property type="entry name" value="E3 UBIQUITIN-PROTEIN LIGASE NHLRC1-RELATED"/>
    <property type="match status" value="1"/>
</dbReference>
<evidence type="ECO:0000256" key="1">
    <source>
        <dbReference type="ARBA" id="ARBA00022737"/>
    </source>
</evidence>
<feature type="chain" id="PRO_5030643676" evidence="3">
    <location>
        <begin position="41"/>
        <end position="629"/>
    </location>
</feature>
<dbReference type="Pfam" id="PF01436">
    <property type="entry name" value="NHL"/>
    <property type="match status" value="2"/>
</dbReference>
<evidence type="ECO:0000256" key="2">
    <source>
        <dbReference type="SAM" id="MobiDB-lite"/>
    </source>
</evidence>
<sequence>MKNAVFVAYSNHYPPISPSLFSLRVLLSLAVLAVAGVANSQTAHLVHGVTLVTGGQQGYLGVDANGNLYTVSNSAIGLKQSIRQLPYSETPIGSGLSDARGVVVDNSGNVYIADFGNNRVVKVPLTASGYGTQTTVGTGLNAPRGIAVDMSGNVYIADSANRVLKETLSGGTYAQSTIGSGFSATYGLAVDNSGNVYIVDAGSSTVYKETPSGSNYTQTTVGTGLSDPLAVAVDQSGNLYIADFGNNRILMETLNAGAYTQSVVLTSVTTPTIAVDGNGNIFASDISGNPSLSIQPGGVDFFRTSTGSSSLKGTLTFSFDSAGSVGGSSVFTKGEAGQDFADAGTGTCTTNGSSKLYSAGDTCTVDVVFSPKYTGNRVGATVLTDASGKRIATAYLYGQGVGPQITFLPDKVTTLLTRTSPILSLDVDDSGNLYLADTGNHQILEEKPTGSSYAETGVDSGLFNSFSVAVDGGGSVYFPDPGTNQVFKETPSGSGFIQTVVPVMNAYRGTAYVAVDPSGNVYISLSNGGSIVKETLSGETYTESAVATIGNIAAMSVDSVGNVYLTDQDTGSVVKETLSAGGYTQSTVALAATTSAVAVDGTGPSTSRTRTKAFSKKVLRPPDTRRASS</sequence>
<dbReference type="AlphaFoldDB" id="A0A7W8MTZ5"/>
<accession>A0A7W8MTZ5</accession>
<feature type="signal peptide" evidence="3">
    <location>
        <begin position="1"/>
        <end position="40"/>
    </location>
</feature>